<keyword evidence="3" id="KW-0560">Oxidoreductase</keyword>
<comment type="cofactor">
    <cofactor evidence="1">
        <name>pyrroloquinoline quinone</name>
        <dbReference type="ChEBI" id="CHEBI:58442"/>
    </cofactor>
</comment>
<evidence type="ECO:0000256" key="1">
    <source>
        <dbReference type="ARBA" id="ARBA00001931"/>
    </source>
</evidence>
<evidence type="ECO:0000313" key="6">
    <source>
        <dbReference type="EMBL" id="SUZ76258.1"/>
    </source>
</evidence>
<dbReference type="AlphaFoldDB" id="A0A381QBA5"/>
<dbReference type="Pfam" id="PF01011">
    <property type="entry name" value="PQQ"/>
    <property type="match status" value="1"/>
</dbReference>
<feature type="domain" description="Pyrrolo-quinoline quinone repeat" evidence="5">
    <location>
        <begin position="37"/>
        <end position="605"/>
    </location>
</feature>
<dbReference type="PROSITE" id="PS51257">
    <property type="entry name" value="PROKAR_LIPOPROTEIN"/>
    <property type="match status" value="1"/>
</dbReference>
<dbReference type="SMART" id="SM00564">
    <property type="entry name" value="PQQ"/>
    <property type="match status" value="6"/>
</dbReference>
<feature type="region of interest" description="Disordered" evidence="4">
    <location>
        <begin position="358"/>
        <end position="380"/>
    </location>
</feature>
<dbReference type="PANTHER" id="PTHR32303:SF4">
    <property type="entry name" value="QUINOPROTEIN GLUCOSE DEHYDROGENASE"/>
    <property type="match status" value="1"/>
</dbReference>
<evidence type="ECO:0000256" key="3">
    <source>
        <dbReference type="ARBA" id="ARBA00023002"/>
    </source>
</evidence>
<gene>
    <name evidence="6" type="ORF">METZ01_LOCUS29112</name>
</gene>
<accession>A0A381QBA5</accession>
<name>A0A381QBA5_9ZZZZ</name>
<sequence length="619" mass="65434">MRSTRLMVKGGSALLAVVLAGSGCAPQGTQAPTHEDWPMYRGDLGGTGYSPLTQITTDNVAALTQGWSYSLRSDPSAGGGRNPNSQATPIVVGDVMYLPGVDRVVALDPTTGAEIWRHTVGGGAPSRRGVAYWPGEDGTPARIIFTAGERLVALDAATGTPATGFGQSGEIDMGIPYNSVPLVYENFVVVGANTPRGASGGIGNPRAFDAHTGAKVWEFSSVPQPGSIGHDTWEGDSWMGRLGANAWPFYFTMDEQRGHLYVPLASPIPFAYGGDRAGDNLFSNSLVAVDIRTGEYVWHFQTIHHDLWDHDPPAAPVLFDAQLDGGTVQALGVTTKSGYLYILDRDTGEPVFEVEERPVAQSEVPGEQTSPTQPIPVNPPALARVSYEPADLVSAEDTSPEHAAACADLVENLGDIYNAGAFTPWVYRADPASGSTTLLFPGLVGGHNWGGGAFDPNSGYVFVFSQDIGSLGWMEDAPEGSPLPYRRRGPRPANFEVRIGGASLPCQEPPWGQLTAVDASTGNVVWQQPIGITEQLPAGRQNTGRPGRAAAIVTGGGLVFIASTDDNRLRALDATTGQELWVSTMDQRGNANPMTYLGADGKQYVVIAATDAVVAYQLP</sequence>
<evidence type="ECO:0000259" key="5">
    <source>
        <dbReference type="Pfam" id="PF01011"/>
    </source>
</evidence>
<evidence type="ECO:0000256" key="4">
    <source>
        <dbReference type="SAM" id="MobiDB-lite"/>
    </source>
</evidence>
<dbReference type="GO" id="GO:0008876">
    <property type="term" value="F:quinoprotein glucose dehydrogenase activity"/>
    <property type="evidence" value="ECO:0007669"/>
    <property type="project" value="TreeGrafter"/>
</dbReference>
<organism evidence="6">
    <name type="scientific">marine metagenome</name>
    <dbReference type="NCBI Taxonomy" id="408172"/>
    <lineage>
        <taxon>unclassified sequences</taxon>
        <taxon>metagenomes</taxon>
        <taxon>ecological metagenomes</taxon>
    </lineage>
</organism>
<dbReference type="SUPFAM" id="SSF50998">
    <property type="entry name" value="Quinoprotein alcohol dehydrogenase-like"/>
    <property type="match status" value="1"/>
</dbReference>
<dbReference type="PANTHER" id="PTHR32303">
    <property type="entry name" value="QUINOPROTEIN ALCOHOL DEHYDROGENASE (CYTOCHROME C)"/>
    <property type="match status" value="1"/>
</dbReference>
<dbReference type="Gene3D" id="2.140.10.10">
    <property type="entry name" value="Quinoprotein alcohol dehydrogenase-like superfamily"/>
    <property type="match status" value="2"/>
</dbReference>
<reference evidence="6" key="1">
    <citation type="submission" date="2018-05" db="EMBL/GenBank/DDBJ databases">
        <authorList>
            <person name="Lanie J.A."/>
            <person name="Ng W.-L."/>
            <person name="Kazmierczak K.M."/>
            <person name="Andrzejewski T.M."/>
            <person name="Davidsen T.M."/>
            <person name="Wayne K.J."/>
            <person name="Tettelin H."/>
            <person name="Glass J.I."/>
            <person name="Rusch D."/>
            <person name="Podicherti R."/>
            <person name="Tsui H.-C.T."/>
            <person name="Winkler M.E."/>
        </authorList>
    </citation>
    <scope>NUCLEOTIDE SEQUENCE</scope>
</reference>
<dbReference type="InterPro" id="IPR011047">
    <property type="entry name" value="Quinoprotein_ADH-like_sf"/>
</dbReference>
<dbReference type="InterPro" id="IPR002372">
    <property type="entry name" value="PQQ_rpt_dom"/>
</dbReference>
<proteinExistence type="inferred from homology"/>
<dbReference type="InterPro" id="IPR018391">
    <property type="entry name" value="PQQ_b-propeller_rpt"/>
</dbReference>
<comment type="similarity">
    <text evidence="2">Belongs to the bacterial PQQ dehydrogenase family.</text>
</comment>
<evidence type="ECO:0000256" key="2">
    <source>
        <dbReference type="ARBA" id="ARBA00008156"/>
    </source>
</evidence>
<dbReference type="EMBL" id="UINC01001272">
    <property type="protein sequence ID" value="SUZ76258.1"/>
    <property type="molecule type" value="Genomic_DNA"/>
</dbReference>
<protein>
    <recommendedName>
        <fullName evidence="5">Pyrrolo-quinoline quinone repeat domain-containing protein</fullName>
    </recommendedName>
</protein>